<dbReference type="GO" id="GO:0070765">
    <property type="term" value="C:gamma-secretase complex"/>
    <property type="evidence" value="ECO:0007669"/>
    <property type="project" value="TreeGrafter"/>
</dbReference>
<accession>A0A5D3BL92</accession>
<feature type="transmembrane region" description="Helical" evidence="10">
    <location>
        <begin position="378"/>
        <end position="398"/>
    </location>
</feature>
<feature type="transmembrane region" description="Helical" evidence="10">
    <location>
        <begin position="404"/>
        <end position="423"/>
    </location>
</feature>
<keyword evidence="10" id="KW-0645">Protease</keyword>
<dbReference type="Pfam" id="PF01080">
    <property type="entry name" value="Presenilin"/>
    <property type="match status" value="1"/>
</dbReference>
<dbReference type="GO" id="GO:0005789">
    <property type="term" value="C:endoplasmic reticulum membrane"/>
    <property type="evidence" value="ECO:0007669"/>
    <property type="project" value="UniProtKB-SubCell"/>
</dbReference>
<dbReference type="Gene3D" id="1.10.472.100">
    <property type="entry name" value="Presenilin"/>
    <property type="match status" value="1"/>
</dbReference>
<proteinExistence type="inferred from homology"/>
<evidence type="ECO:0000256" key="1">
    <source>
        <dbReference type="ARBA" id="ARBA00008604"/>
    </source>
</evidence>
<reference evidence="11 12" key="1">
    <citation type="submission" date="2019-08" db="EMBL/GenBank/DDBJ databases">
        <title>Draft genome sequences of two oriental melons (Cucumis melo L. var makuwa).</title>
        <authorList>
            <person name="Kwon S.-Y."/>
        </authorList>
    </citation>
    <scope>NUCLEOTIDE SEQUENCE [LARGE SCALE GENOMIC DNA]</scope>
    <source>
        <strain evidence="12">cv. Chang Bougi</strain>
        <tissue evidence="11">Leaf</tissue>
    </source>
</reference>
<keyword evidence="3 10" id="KW-0256">Endoplasmic reticulum</keyword>
<evidence type="ECO:0000256" key="8">
    <source>
        <dbReference type="ARBA" id="ARBA00059584"/>
    </source>
</evidence>
<dbReference type="InterPro" id="IPR001108">
    <property type="entry name" value="Peptidase_A22A"/>
</dbReference>
<keyword evidence="2 10" id="KW-0812">Transmembrane</keyword>
<feature type="transmembrane region" description="Helical" evidence="10">
    <location>
        <begin position="70"/>
        <end position="97"/>
    </location>
</feature>
<feature type="transmembrane region" description="Helical" evidence="10">
    <location>
        <begin position="185"/>
        <end position="206"/>
    </location>
</feature>
<organism evidence="11 12">
    <name type="scientific">Cucumis melo var. makuwa</name>
    <name type="common">Oriental melon</name>
    <dbReference type="NCBI Taxonomy" id="1194695"/>
    <lineage>
        <taxon>Eukaryota</taxon>
        <taxon>Viridiplantae</taxon>
        <taxon>Streptophyta</taxon>
        <taxon>Embryophyta</taxon>
        <taxon>Tracheophyta</taxon>
        <taxon>Spermatophyta</taxon>
        <taxon>Magnoliopsida</taxon>
        <taxon>eudicotyledons</taxon>
        <taxon>Gunneridae</taxon>
        <taxon>Pentapetalae</taxon>
        <taxon>rosids</taxon>
        <taxon>fabids</taxon>
        <taxon>Cucurbitales</taxon>
        <taxon>Cucurbitaceae</taxon>
        <taxon>Benincaseae</taxon>
        <taxon>Cucumis</taxon>
    </lineage>
</organism>
<dbReference type="GO" id="GO:0005798">
    <property type="term" value="C:Golgi-associated vesicle"/>
    <property type="evidence" value="ECO:0007669"/>
    <property type="project" value="UniProtKB-ARBA"/>
</dbReference>
<evidence type="ECO:0000256" key="10">
    <source>
        <dbReference type="RuleBase" id="RU361148"/>
    </source>
</evidence>
<dbReference type="PANTHER" id="PTHR10202">
    <property type="entry name" value="PRESENILIN"/>
    <property type="match status" value="1"/>
</dbReference>
<evidence type="ECO:0000256" key="6">
    <source>
        <dbReference type="ARBA" id="ARBA00023034"/>
    </source>
</evidence>
<comment type="function">
    <text evidence="8 10">Probable subunit of the gamma-secretase complex, an endoprotease complex that catalyzes the intramembrane cleavage of integral membrane proteins such as Notch receptors.</text>
</comment>
<dbReference type="SMART" id="SM00730">
    <property type="entry name" value="PSN"/>
    <property type="match status" value="1"/>
</dbReference>
<dbReference type="Proteomes" id="UP000321947">
    <property type="component" value="Unassembled WGS sequence"/>
</dbReference>
<dbReference type="GO" id="GO:0016485">
    <property type="term" value="P:protein processing"/>
    <property type="evidence" value="ECO:0007669"/>
    <property type="project" value="InterPro"/>
</dbReference>
<comment type="caution">
    <text evidence="11">The sequence shown here is derived from an EMBL/GenBank/DDBJ whole genome shotgun (WGS) entry which is preliminary data.</text>
</comment>
<dbReference type="GO" id="GO:0000139">
    <property type="term" value="C:Golgi membrane"/>
    <property type="evidence" value="ECO:0007669"/>
    <property type="project" value="UniProtKB-SubCell"/>
</dbReference>
<keyword evidence="7 10" id="KW-0472">Membrane</keyword>
<gene>
    <name evidence="11" type="ORF">E5676_scaffold248G001390</name>
</gene>
<feature type="transmembrane region" description="Helical" evidence="10">
    <location>
        <begin position="21"/>
        <end position="39"/>
    </location>
</feature>
<protein>
    <recommendedName>
        <fullName evidence="10">Presenilin</fullName>
        <ecNumber evidence="10">3.4.23.-</ecNumber>
    </recommendedName>
</protein>
<evidence type="ECO:0000313" key="11">
    <source>
        <dbReference type="EMBL" id="TYJ98938.1"/>
    </source>
</evidence>
<dbReference type="PANTHER" id="PTHR10202:SF13">
    <property type="entry name" value="PRESENILIN HOMOLOG"/>
    <property type="match status" value="1"/>
</dbReference>
<keyword evidence="6 10" id="KW-0333">Golgi apparatus</keyword>
<evidence type="ECO:0000313" key="12">
    <source>
        <dbReference type="Proteomes" id="UP000321947"/>
    </source>
</evidence>
<evidence type="ECO:0000256" key="3">
    <source>
        <dbReference type="ARBA" id="ARBA00022824"/>
    </source>
</evidence>
<evidence type="ECO:0000256" key="2">
    <source>
        <dbReference type="ARBA" id="ARBA00022692"/>
    </source>
</evidence>
<evidence type="ECO:0000256" key="7">
    <source>
        <dbReference type="ARBA" id="ARBA00023136"/>
    </source>
</evidence>
<dbReference type="EMBL" id="SSTD01017768">
    <property type="protein sequence ID" value="TYJ98938.1"/>
    <property type="molecule type" value="Genomic_DNA"/>
</dbReference>
<comment type="domain">
    <text evidence="10">The PAL motif is required for normal active site conformation.</text>
</comment>
<dbReference type="FunFam" id="1.10.472.100:FF:000002">
    <property type="entry name" value="Presenilin"/>
    <property type="match status" value="1"/>
</dbReference>
<feature type="transmembrane region" description="Helical" evidence="10">
    <location>
        <begin position="160"/>
        <end position="179"/>
    </location>
</feature>
<evidence type="ECO:0000256" key="9">
    <source>
        <dbReference type="ARBA" id="ARBA00062638"/>
    </source>
</evidence>
<dbReference type="PRINTS" id="PR01072">
    <property type="entry name" value="PRESENILIN"/>
</dbReference>
<keyword evidence="5 10" id="KW-1133">Transmembrane helix</keyword>
<dbReference type="EC" id="3.4.23.-" evidence="10"/>
<dbReference type="GO" id="GO:0042500">
    <property type="term" value="F:aspartic endopeptidase activity, intramembrane cleaving"/>
    <property type="evidence" value="ECO:0007669"/>
    <property type="project" value="InterPro"/>
</dbReference>
<sequence>MAENKKPTSILESLGEEIVRIVAPVSICMFMVVILVSILNSNSSSSYATVGSIATIAYNESSSDTSWDKFIGALLNSLVFVAVITLATFLMVLLFYLRCVKFLKYYMGFSAFVVLGFLGGEIALFLIEDFSIPIDCFTFLVALFNFAAVGVLAVFMSKMAILVTQGYLVLIGMLVAYWFTLLPEWTTWALLVALAVYDLAAVLLPVGPLRLLVELAISRDEDIPALVYEARPVVNHDSNPRDLVQRRMRVWRERNETSDNRPVAVPDSVSDGNVVSESNVDEIETSNSYPIPIISTAVRAEEGEVHPIRNAELLVPLIDNGGNVQPHGVAEASGSNENLMLEGIGLGSSGAIKLGLGDFIFYSVLVGRAAMYDYMTVYACYLAIVAGLGITLMLLAIYQKALPALPVSIALGIVFYFLTRLFLEMVEDWILRSFNAWKFGN</sequence>
<name>A0A5D3BL92_CUCMM</name>
<dbReference type="GO" id="GO:0006509">
    <property type="term" value="P:membrane protein ectodomain proteolysis"/>
    <property type="evidence" value="ECO:0007669"/>
    <property type="project" value="TreeGrafter"/>
</dbReference>
<feature type="transmembrane region" description="Helical" evidence="10">
    <location>
        <begin position="132"/>
        <end position="155"/>
    </location>
</feature>
<feature type="transmembrane region" description="Helical" evidence="10">
    <location>
        <begin position="109"/>
        <end position="126"/>
    </location>
</feature>
<keyword evidence="10" id="KW-0378">Hydrolase</keyword>
<dbReference type="GO" id="GO:0007219">
    <property type="term" value="P:Notch signaling pathway"/>
    <property type="evidence" value="ECO:0007669"/>
    <property type="project" value="UniProtKB-KW"/>
</dbReference>
<dbReference type="InterPro" id="IPR042524">
    <property type="entry name" value="Presenilin_C"/>
</dbReference>
<comment type="subunit">
    <text evidence="9">Homodimer. Probable component of the gamma-secretase complex, a complex composed of a presenilin homodimer, nicastrin, APH1 and PEN2.</text>
</comment>
<dbReference type="InterPro" id="IPR006639">
    <property type="entry name" value="Preselin/SPP"/>
</dbReference>
<dbReference type="AlphaFoldDB" id="A0A5D3BL92"/>
<evidence type="ECO:0000256" key="5">
    <source>
        <dbReference type="ARBA" id="ARBA00022989"/>
    </source>
</evidence>
<comment type="subcellular location">
    <subcellularLocation>
        <location evidence="10">Endoplasmic reticulum membrane</location>
        <topology evidence="10">Multi-pass membrane protein</topology>
    </subcellularLocation>
    <subcellularLocation>
        <location evidence="10">Golgi apparatus membrane</location>
        <topology evidence="10">Multi-pass membrane protein</topology>
    </subcellularLocation>
</comment>
<comment type="similarity">
    <text evidence="1 10">Belongs to the peptidase A22A family.</text>
</comment>
<keyword evidence="4 10" id="KW-0914">Notch signaling pathway</keyword>
<evidence type="ECO:0000256" key="4">
    <source>
        <dbReference type="ARBA" id="ARBA00022976"/>
    </source>
</evidence>